<organism evidence="1">
    <name type="scientific">viral metagenome</name>
    <dbReference type="NCBI Taxonomy" id="1070528"/>
    <lineage>
        <taxon>unclassified sequences</taxon>
        <taxon>metagenomes</taxon>
        <taxon>organismal metagenomes</taxon>
    </lineage>
</organism>
<sequence length="251" mass="29455">MDLDMDHYSLKDLLKLFQLPEDFSEQELRTARKRVVAVHPDKSGLDPSYFLFFHKAYSLLNTVFRFKQKAQTSMVETPSFTDLMADMEDTDKRMLAQTFTSNPQFNKEFNQLFDTLYTKEDDGHGDWFKSTEDLDLSYDQRKNQSRAIIVSSIEAANTPHFSDLKNIYTVDTVLGVSEEDYRATYKTVEELKQVRSQNIVPLQREEAERSLAHDQEREGIAATERAFRLLQEEQFNRKQQQVFWGKLLTLH</sequence>
<proteinExistence type="predicted"/>
<reference evidence="1" key="1">
    <citation type="journal article" date="2020" name="Nature">
        <title>Giant virus diversity and host interactions through global metagenomics.</title>
        <authorList>
            <person name="Schulz F."/>
            <person name="Roux S."/>
            <person name="Paez-Espino D."/>
            <person name="Jungbluth S."/>
            <person name="Walsh D.A."/>
            <person name="Denef V.J."/>
            <person name="McMahon K.D."/>
            <person name="Konstantinidis K.T."/>
            <person name="Eloe-Fadrosh E.A."/>
            <person name="Kyrpides N.C."/>
            <person name="Woyke T."/>
        </authorList>
    </citation>
    <scope>NUCLEOTIDE SEQUENCE</scope>
    <source>
        <strain evidence="1">GVMAG-S-1035118-87</strain>
    </source>
</reference>
<evidence type="ECO:0000313" key="1">
    <source>
        <dbReference type="EMBL" id="QHS79050.1"/>
    </source>
</evidence>
<name>A0A6C0AHW4_9ZZZZ</name>
<evidence type="ECO:0008006" key="2">
    <source>
        <dbReference type="Google" id="ProtNLM"/>
    </source>
</evidence>
<dbReference type="AlphaFoldDB" id="A0A6C0AHW4"/>
<dbReference type="EMBL" id="MN740625">
    <property type="protein sequence ID" value="QHS79050.1"/>
    <property type="molecule type" value="Genomic_DNA"/>
</dbReference>
<accession>A0A6C0AHW4</accession>
<protein>
    <recommendedName>
        <fullName evidence="2">J domain-containing protein</fullName>
    </recommendedName>
</protein>